<dbReference type="Proteomes" id="UP001344906">
    <property type="component" value="Unassembled WGS sequence"/>
</dbReference>
<comment type="caution">
    <text evidence="2">The sequence shown here is derived from an EMBL/GenBank/DDBJ whole genome shotgun (WGS) entry which is preliminary data.</text>
</comment>
<protein>
    <submittedName>
        <fullName evidence="2">Uncharacterized protein</fullName>
    </submittedName>
</protein>
<gene>
    <name evidence="2" type="ORF">KDH_32000</name>
</gene>
<evidence type="ECO:0000313" key="3">
    <source>
        <dbReference type="Proteomes" id="UP001344906"/>
    </source>
</evidence>
<dbReference type="EMBL" id="BSRI01000002">
    <property type="protein sequence ID" value="GLV56359.1"/>
    <property type="molecule type" value="Genomic_DNA"/>
</dbReference>
<feature type="compositionally biased region" description="Polar residues" evidence="1">
    <location>
        <begin position="286"/>
        <end position="298"/>
    </location>
</feature>
<evidence type="ECO:0000313" key="2">
    <source>
        <dbReference type="EMBL" id="GLV56359.1"/>
    </source>
</evidence>
<sequence>MVPSMAFTQDELQSLNTILEQKLATQRHELERIFDLRLQGLRRDFEQRIVTVKGDLLQAISQRLIDQHARTREMVVQNFEAQHARLIESVEQSFEAQQQEQQRRLEASIERPLAAQLLAIEQIIHQRLPSLIPSTELFPDDMEEGQAQFDTIEVQTEIPWDELAALVDHALEERIAVLQDIILTALKDLEQSLIKHMSTAPTISAPGNASPSVNSASGTQTTADATKNIERLEHLIEAMQVAMTANSSLISNRLYHHQQLPLERAHPTQNGAHQPPALHNLHSPRTRSTMSESSGTDE</sequence>
<accession>A0ABQ6FQ09</accession>
<feature type="region of interest" description="Disordered" evidence="1">
    <location>
        <begin position="266"/>
        <end position="298"/>
    </location>
</feature>
<evidence type="ECO:0000256" key="1">
    <source>
        <dbReference type="SAM" id="MobiDB-lite"/>
    </source>
</evidence>
<organism evidence="2 3">
    <name type="scientific">Dictyobacter halimunensis</name>
    <dbReference type="NCBI Taxonomy" id="3026934"/>
    <lineage>
        <taxon>Bacteria</taxon>
        <taxon>Bacillati</taxon>
        <taxon>Chloroflexota</taxon>
        <taxon>Ktedonobacteria</taxon>
        <taxon>Ktedonobacterales</taxon>
        <taxon>Dictyobacteraceae</taxon>
        <taxon>Dictyobacter</taxon>
    </lineage>
</organism>
<reference evidence="2 3" key="1">
    <citation type="submission" date="2023-02" db="EMBL/GenBank/DDBJ databases">
        <title>Dictyobacter halimunensis sp. nov., a new member of the class Ktedonobacteria from forest soil in a geothermal area.</title>
        <authorList>
            <person name="Rachmania M.K."/>
            <person name="Ningsih F."/>
            <person name="Sakai Y."/>
            <person name="Yabe S."/>
            <person name="Yokota A."/>
            <person name="Sjamsuridzal W."/>
        </authorList>
    </citation>
    <scope>NUCLEOTIDE SEQUENCE [LARGE SCALE GENOMIC DNA]</scope>
    <source>
        <strain evidence="2 3">S3.2.2.5</strain>
    </source>
</reference>
<proteinExistence type="predicted"/>
<name>A0ABQ6FQ09_9CHLR</name>
<keyword evidence="3" id="KW-1185">Reference proteome</keyword>
<feature type="region of interest" description="Disordered" evidence="1">
    <location>
        <begin position="202"/>
        <end position="221"/>
    </location>
</feature>